<evidence type="ECO:0000313" key="3">
    <source>
        <dbReference type="EMBL" id="KAG9336150.1"/>
    </source>
</evidence>
<evidence type="ECO:0000256" key="1">
    <source>
        <dbReference type="PROSITE-ProRule" id="PRU01006"/>
    </source>
</evidence>
<dbReference type="InterPro" id="IPR001180">
    <property type="entry name" value="CNH_dom"/>
</dbReference>
<sequence>MSLQAFIPTLVLQKPASGKEKDKSSIQCLEACGRNLYIGGKDSLIQHLILPVASGQEIKERCTGIRETRKRQLGSRSPVSQLGAIPFLNHLLVLCDGSLSAFNMFSLESLPALRKIRNVAFFRLRGADAMPDSPAPVSELFTASPRRRTVSVHAVSVDRWECLREVALPQEPLALAVDGSCLCVATGDRYLLKDHDSAAPLELFPHDSSKQSVIVETAGKGEFLLQGPGSLGMFVTRSGVSGRPPVQWLDGILTAQVHFPYVLTLSSKALRVYSMLDQRIKQTVPLSGAKGLLSTPEAVFVFSEKEVYSLSPTPLVDQISALVANERVDEALDFIQGVKSLLSKDTYKALYKNLTCTAGFVKFYQENFSEAKDLFIKGNMDPREIISLYPELSPTCEDFKSQHAAVFNAKDIRALREDHATFQRYLSFLADFLRAVRGTEQSCGCHQDVDGALLKLYAKRGEEGDLVDLLSNPNDCVLSTCVPCLEHYKRFFALGLLYQSHGQDYNAIQTWVSIMDGDEPGDTKHSAYENIIDLLRRQKGGQLVWKFADWALHKSQEVGVQIFSGREEEQDELGEEEVLSFLNKYPQALVLYLENLVHALKSKKEKHHTLLAKMYVEQTLQAMEKGEDVDATVNSTREKLQQFLRESSLYSTAALHERIRGTGLHVERAILHGVAGEHRKALNVLVHEEKDLQAAEDYCETALRHLPEEFRRPLYHTLLGIYLDSPQLATAAADLLNRNAAAFDPVAALRALPGAWSVPLVARFLCESVRGLIHRGMMAGVERNLAKAEHFRNKCTRAVVTRGMVKVERGQICQRCGRYLTEPEFTRSLRGELIHTHCWGREPPPTAL</sequence>
<proteinExistence type="predicted"/>
<organism evidence="3 4">
    <name type="scientific">Albula glossodonta</name>
    <name type="common">roundjaw bonefish</name>
    <dbReference type="NCBI Taxonomy" id="121402"/>
    <lineage>
        <taxon>Eukaryota</taxon>
        <taxon>Metazoa</taxon>
        <taxon>Chordata</taxon>
        <taxon>Craniata</taxon>
        <taxon>Vertebrata</taxon>
        <taxon>Euteleostomi</taxon>
        <taxon>Actinopterygii</taxon>
        <taxon>Neopterygii</taxon>
        <taxon>Teleostei</taxon>
        <taxon>Albuliformes</taxon>
        <taxon>Albulidae</taxon>
        <taxon>Albula</taxon>
    </lineage>
</organism>
<dbReference type="InterPro" id="IPR000547">
    <property type="entry name" value="Clathrin_H-chain/VPS_repeat"/>
</dbReference>
<gene>
    <name evidence="3" type="ORF">JZ751_002497</name>
</gene>
<comment type="caution">
    <text evidence="3">The sequence shown here is derived from an EMBL/GenBank/DDBJ whole genome shotgun (WGS) entry which is preliminary data.</text>
</comment>
<reference evidence="3" key="1">
    <citation type="thesis" date="2021" institute="BYU ScholarsArchive" country="Provo, UT, USA">
        <title>Applications of and Algorithms for Genome Assembly and Genomic Analyses with an Emphasis on Marine Teleosts.</title>
        <authorList>
            <person name="Pickett B.D."/>
        </authorList>
    </citation>
    <scope>NUCLEOTIDE SEQUENCE</scope>
    <source>
        <strain evidence="3">HI-2016</strain>
    </source>
</reference>
<dbReference type="GO" id="GO:0016020">
    <property type="term" value="C:membrane"/>
    <property type="evidence" value="ECO:0007669"/>
    <property type="project" value="TreeGrafter"/>
</dbReference>
<dbReference type="Pfam" id="PF10366">
    <property type="entry name" value="Vps39_1"/>
    <property type="match status" value="1"/>
</dbReference>
<dbReference type="Proteomes" id="UP000824540">
    <property type="component" value="Unassembled WGS sequence"/>
</dbReference>
<evidence type="ECO:0000313" key="4">
    <source>
        <dbReference type="Proteomes" id="UP000824540"/>
    </source>
</evidence>
<keyword evidence="4" id="KW-1185">Reference proteome</keyword>
<dbReference type="AlphaFoldDB" id="A0A8T2N9Y8"/>
<dbReference type="EMBL" id="JAFBMS010000102">
    <property type="protein sequence ID" value="KAG9336150.1"/>
    <property type="molecule type" value="Genomic_DNA"/>
</dbReference>
<dbReference type="Pfam" id="PF00780">
    <property type="entry name" value="CNH"/>
    <property type="match status" value="1"/>
</dbReference>
<dbReference type="InterPro" id="IPR019452">
    <property type="entry name" value="VPS39/TGF_beta_rcpt-assoc_1"/>
</dbReference>
<dbReference type="OrthoDB" id="10258882at2759"/>
<feature type="repeat" description="CHCR" evidence="1">
    <location>
        <begin position="562"/>
        <end position="731"/>
    </location>
</feature>
<accession>A0A8T2N9Y8</accession>
<dbReference type="PROSITE" id="PS50219">
    <property type="entry name" value="CNH"/>
    <property type="match status" value="1"/>
</dbReference>
<dbReference type="PANTHER" id="PTHR12894:SF30">
    <property type="entry name" value="TRANSFORMING GROWTH FACTOR-BETA RECEPTOR-ASSOCIATED PROTEIN 1-LIKE"/>
    <property type="match status" value="1"/>
</dbReference>
<dbReference type="PROSITE" id="PS50236">
    <property type="entry name" value="CHCR"/>
    <property type="match status" value="1"/>
</dbReference>
<name>A0A8T2N9Y8_9TELE</name>
<evidence type="ECO:0000259" key="2">
    <source>
        <dbReference type="PROSITE" id="PS50219"/>
    </source>
</evidence>
<protein>
    <recommendedName>
        <fullName evidence="2">CNH domain-containing protein</fullName>
    </recommendedName>
</protein>
<dbReference type="GO" id="GO:0034058">
    <property type="term" value="P:endosomal vesicle fusion"/>
    <property type="evidence" value="ECO:0007669"/>
    <property type="project" value="TreeGrafter"/>
</dbReference>
<dbReference type="GO" id="GO:0006886">
    <property type="term" value="P:intracellular protein transport"/>
    <property type="evidence" value="ECO:0007669"/>
    <property type="project" value="UniProtKB-UniRule"/>
</dbReference>
<dbReference type="GO" id="GO:0006914">
    <property type="term" value="P:autophagy"/>
    <property type="evidence" value="ECO:0007669"/>
    <property type="project" value="TreeGrafter"/>
</dbReference>
<feature type="domain" description="CNH" evidence="2">
    <location>
        <begin position="23"/>
        <end position="299"/>
    </location>
</feature>
<dbReference type="GO" id="GO:0005737">
    <property type="term" value="C:cytoplasm"/>
    <property type="evidence" value="ECO:0007669"/>
    <property type="project" value="TreeGrafter"/>
</dbReference>
<dbReference type="PANTHER" id="PTHR12894">
    <property type="entry name" value="CNH DOMAIN CONTAINING"/>
    <property type="match status" value="1"/>
</dbReference>
<dbReference type="InterPro" id="IPR032914">
    <property type="entry name" value="Vam6/VPS39/TRAP1"/>
</dbReference>